<evidence type="ECO:0000256" key="1">
    <source>
        <dbReference type="ARBA" id="ARBA00007405"/>
    </source>
</evidence>
<evidence type="ECO:0000256" key="2">
    <source>
        <dbReference type="ARBA" id="ARBA00012274"/>
    </source>
</evidence>
<keyword evidence="3" id="KW-0237">DNA synthesis</keyword>
<sequence>MAQTDDLLGLIDSFPDAFNQVEGKPDGTAPIDPALDPKLQQLIAEFPSAFVDPATHVDEADSQAESVSEEHTLPDTEAAAEKTEPVQPAPSPLPSAQPGTYAHALTRTISTFTWGQIEVNLTYGDSGLQSVWVTVGKSGTEVQSLCEAIARLINLLLVNQTPIPEIARQIRGIRGADSEGLGPNRVLGLADLIGKVLQEAPTAWQPAQPGQEKAAPPKHNGHNGNGNGNGHNGSDTKTAVMPTEVWTTIADHDHAASICPECGAELHQVNGCSGGACVVCGYSSCS</sequence>
<feature type="region of interest" description="Disordered" evidence="6">
    <location>
        <begin position="57"/>
        <end position="97"/>
    </location>
</feature>
<comment type="catalytic activity">
    <reaction evidence="5">
        <text>a 2'-deoxyribonucleoside 5'-diphosphate + [thioredoxin]-disulfide + H2O = a ribonucleoside 5'-diphosphate + [thioredoxin]-dithiol</text>
        <dbReference type="Rhea" id="RHEA:23252"/>
        <dbReference type="Rhea" id="RHEA-COMP:10698"/>
        <dbReference type="Rhea" id="RHEA-COMP:10700"/>
        <dbReference type="ChEBI" id="CHEBI:15377"/>
        <dbReference type="ChEBI" id="CHEBI:29950"/>
        <dbReference type="ChEBI" id="CHEBI:50058"/>
        <dbReference type="ChEBI" id="CHEBI:57930"/>
        <dbReference type="ChEBI" id="CHEBI:73316"/>
        <dbReference type="EC" id="1.17.4.1"/>
    </reaction>
</comment>
<dbReference type="KEGG" id="amr:AM1_2385"/>
<evidence type="ECO:0000313" key="8">
    <source>
        <dbReference type="EMBL" id="ABW27394.1"/>
    </source>
</evidence>
<reference evidence="8 9" key="1">
    <citation type="journal article" date="2008" name="Proc. Natl. Acad. Sci. U.S.A.">
        <title>Niche adaptation and genome expansion in the chlorophyll d-producing cyanobacterium Acaryochloris marina.</title>
        <authorList>
            <person name="Swingley W.D."/>
            <person name="Chen M."/>
            <person name="Cheung P.C."/>
            <person name="Conrad A.L."/>
            <person name="Dejesa L.C."/>
            <person name="Hao J."/>
            <person name="Honchak B.M."/>
            <person name="Karbach L.E."/>
            <person name="Kurdoglu A."/>
            <person name="Lahiri S."/>
            <person name="Mastrian S.D."/>
            <person name="Miyashita H."/>
            <person name="Page L."/>
            <person name="Ramakrishna P."/>
            <person name="Satoh S."/>
            <person name="Sattley W.M."/>
            <person name="Shimada Y."/>
            <person name="Taylor H.L."/>
            <person name="Tomo T."/>
            <person name="Tsuchiya T."/>
            <person name="Wang Z.T."/>
            <person name="Raymond J."/>
            <person name="Mimuro M."/>
            <person name="Blankenship R.E."/>
            <person name="Touchman J.W."/>
        </authorList>
    </citation>
    <scope>NUCLEOTIDE SEQUENCE [LARGE SCALE GENOMIC DNA]</scope>
    <source>
        <strain evidence="9">MBIC 11017</strain>
    </source>
</reference>
<dbReference type="EC" id="1.17.4.1" evidence="2"/>
<dbReference type="STRING" id="329726.AM1_2385"/>
<gene>
    <name evidence="8" type="primary">nrdE</name>
    <name evidence="8" type="ordered locus">AM1_2385</name>
</gene>
<dbReference type="GO" id="GO:0004748">
    <property type="term" value="F:ribonucleoside-diphosphate reductase activity, thioredoxin disulfide as acceptor"/>
    <property type="evidence" value="ECO:0007669"/>
    <property type="project" value="UniProtKB-EC"/>
</dbReference>
<evidence type="ECO:0000313" key="9">
    <source>
        <dbReference type="Proteomes" id="UP000000268"/>
    </source>
</evidence>
<organism evidence="8 9">
    <name type="scientific">Acaryochloris marina (strain MBIC 11017)</name>
    <dbReference type="NCBI Taxonomy" id="329726"/>
    <lineage>
        <taxon>Bacteria</taxon>
        <taxon>Bacillati</taxon>
        <taxon>Cyanobacteriota</taxon>
        <taxon>Cyanophyceae</taxon>
        <taxon>Acaryochloridales</taxon>
        <taxon>Acaryochloridaceae</taxon>
        <taxon>Acaryochloris</taxon>
    </lineage>
</organism>
<keyword evidence="4" id="KW-0547">Nucleotide-binding</keyword>
<dbReference type="eggNOG" id="COG0209">
    <property type="taxonomic scope" value="Bacteria"/>
</dbReference>
<dbReference type="Pfam" id="PF12637">
    <property type="entry name" value="TSCPD"/>
    <property type="match status" value="1"/>
</dbReference>
<feature type="region of interest" description="Disordered" evidence="6">
    <location>
        <begin position="203"/>
        <end position="237"/>
    </location>
</feature>
<dbReference type="Proteomes" id="UP000000268">
    <property type="component" value="Chromosome"/>
</dbReference>
<keyword evidence="9" id="KW-1185">Reference proteome</keyword>
<dbReference type="EMBL" id="CP000828">
    <property type="protein sequence ID" value="ABW27394.1"/>
    <property type="molecule type" value="Genomic_DNA"/>
</dbReference>
<evidence type="ECO:0000256" key="5">
    <source>
        <dbReference type="ARBA" id="ARBA00047754"/>
    </source>
</evidence>
<evidence type="ECO:0000256" key="6">
    <source>
        <dbReference type="SAM" id="MobiDB-lite"/>
    </source>
</evidence>
<dbReference type="AlphaFoldDB" id="B0C347"/>
<evidence type="ECO:0000256" key="4">
    <source>
        <dbReference type="ARBA" id="ARBA00022741"/>
    </source>
</evidence>
<proteinExistence type="inferred from homology"/>
<dbReference type="InterPro" id="IPR024434">
    <property type="entry name" value="TSCPD_dom"/>
</dbReference>
<evidence type="ECO:0000259" key="7">
    <source>
        <dbReference type="Pfam" id="PF12637"/>
    </source>
</evidence>
<dbReference type="HOGENOM" id="CLU_971894_0_0_3"/>
<dbReference type="OrthoDB" id="581282at2"/>
<accession>B0C347</accession>
<dbReference type="GO" id="GO:0071897">
    <property type="term" value="P:DNA biosynthetic process"/>
    <property type="evidence" value="ECO:0007669"/>
    <property type="project" value="UniProtKB-KW"/>
</dbReference>
<name>B0C347_ACAM1</name>
<evidence type="ECO:0000256" key="3">
    <source>
        <dbReference type="ARBA" id="ARBA00022634"/>
    </source>
</evidence>
<feature type="domain" description="TSCPD" evidence="7">
    <location>
        <begin position="106"/>
        <end position="200"/>
    </location>
</feature>
<protein>
    <recommendedName>
        <fullName evidence="2">ribonucleoside-diphosphate reductase</fullName>
        <ecNumber evidence="2">1.17.4.1</ecNumber>
    </recommendedName>
</protein>
<dbReference type="GO" id="GO:0000166">
    <property type="term" value="F:nucleotide binding"/>
    <property type="evidence" value="ECO:0007669"/>
    <property type="project" value="UniProtKB-KW"/>
</dbReference>
<comment type="similarity">
    <text evidence="1">Belongs to the ribonucleoside diphosphate reductase class-2 family.</text>
</comment>
<dbReference type="RefSeq" id="WP_012162863.1">
    <property type="nucleotide sequence ID" value="NC_009925.1"/>
</dbReference>
<feature type="compositionally biased region" description="Basic and acidic residues" evidence="6">
    <location>
        <begin position="68"/>
        <end position="84"/>
    </location>
</feature>